<sequence length="74" mass="8910">MNFIFDKQNFNNPVNLDHVVGIFAPDTPTKEGHYYILFYTLGSKNIFWTYNTKEDRDFILNNYFLSLFNFIEKD</sequence>
<organism evidence="1 2">
    <name type="scientific">Nautilia profundicola (strain ATCC BAA-1463 / DSM 18972 / AmH)</name>
    <dbReference type="NCBI Taxonomy" id="598659"/>
    <lineage>
        <taxon>Bacteria</taxon>
        <taxon>Pseudomonadati</taxon>
        <taxon>Campylobacterota</taxon>
        <taxon>Epsilonproteobacteria</taxon>
        <taxon>Nautiliales</taxon>
        <taxon>Nautiliaceae</taxon>
        <taxon>Nautilia</taxon>
    </lineage>
</organism>
<proteinExistence type="predicted"/>
<reference evidence="1 2" key="1">
    <citation type="journal article" date="2009" name="PLoS Genet.">
        <title>Adaptations to submarine hydrothermal environments exemplified by the genome of Nautilia profundicola.</title>
        <authorList>
            <person name="Campbell B.J."/>
            <person name="Smith J.L."/>
            <person name="Hanson T.E."/>
            <person name="Klotz M.G."/>
            <person name="Stein L.Y."/>
            <person name="Lee C.K."/>
            <person name="Wu D."/>
            <person name="Robinson J.M."/>
            <person name="Khouri H.M."/>
            <person name="Eisen J.A."/>
            <person name="Cary S.C."/>
        </authorList>
    </citation>
    <scope>NUCLEOTIDE SEQUENCE [LARGE SCALE GENOMIC DNA]</scope>
    <source>
        <strain evidence="2">ATCC BAA-1463 / DSM 18972 / AmH</strain>
    </source>
</reference>
<dbReference type="Proteomes" id="UP000000448">
    <property type="component" value="Chromosome"/>
</dbReference>
<gene>
    <name evidence="1" type="ordered locus">NAMH_1175</name>
</gene>
<evidence type="ECO:0000313" key="1">
    <source>
        <dbReference type="EMBL" id="ACM93050.1"/>
    </source>
</evidence>
<dbReference type="AlphaFoldDB" id="B9LAB3"/>
<dbReference type="STRING" id="598659.NAMH_1175"/>
<name>B9LAB3_NAUPA</name>
<dbReference type="HOGENOM" id="CLU_2684058_0_0_7"/>
<dbReference type="RefSeq" id="WP_015902102.1">
    <property type="nucleotide sequence ID" value="NC_012115.1"/>
</dbReference>
<dbReference type="OrthoDB" id="9863672at2"/>
<protein>
    <submittedName>
        <fullName evidence="1">Uncharacterized protein</fullName>
    </submittedName>
</protein>
<dbReference type="EMBL" id="CP001279">
    <property type="protein sequence ID" value="ACM93050.1"/>
    <property type="molecule type" value="Genomic_DNA"/>
</dbReference>
<evidence type="ECO:0000313" key="2">
    <source>
        <dbReference type="Proteomes" id="UP000000448"/>
    </source>
</evidence>
<accession>B9LAB3</accession>
<dbReference type="KEGG" id="nam:NAMH_1175"/>
<keyword evidence="2" id="KW-1185">Reference proteome</keyword>